<accession>A0A0E9X8F4</accession>
<protein>
    <submittedName>
        <fullName evidence="1">Uncharacterized protein</fullName>
    </submittedName>
</protein>
<evidence type="ECO:0000313" key="1">
    <source>
        <dbReference type="EMBL" id="JAH98879.1"/>
    </source>
</evidence>
<dbReference type="EMBL" id="GBXM01009698">
    <property type="protein sequence ID" value="JAH98879.1"/>
    <property type="molecule type" value="Transcribed_RNA"/>
</dbReference>
<name>A0A0E9X8F4_ANGAN</name>
<reference evidence="1" key="1">
    <citation type="submission" date="2014-11" db="EMBL/GenBank/DDBJ databases">
        <authorList>
            <person name="Amaro Gonzalez C."/>
        </authorList>
    </citation>
    <scope>NUCLEOTIDE SEQUENCE</scope>
</reference>
<proteinExistence type="predicted"/>
<reference evidence="1" key="2">
    <citation type="journal article" date="2015" name="Fish Shellfish Immunol.">
        <title>Early steps in the European eel (Anguilla anguilla)-Vibrio vulnificus interaction in the gills: Role of the RtxA13 toxin.</title>
        <authorList>
            <person name="Callol A."/>
            <person name="Pajuelo D."/>
            <person name="Ebbesson L."/>
            <person name="Teles M."/>
            <person name="MacKenzie S."/>
            <person name="Amaro C."/>
        </authorList>
    </citation>
    <scope>NUCLEOTIDE SEQUENCE</scope>
</reference>
<organism evidence="1">
    <name type="scientific">Anguilla anguilla</name>
    <name type="common">European freshwater eel</name>
    <name type="synonym">Muraena anguilla</name>
    <dbReference type="NCBI Taxonomy" id="7936"/>
    <lineage>
        <taxon>Eukaryota</taxon>
        <taxon>Metazoa</taxon>
        <taxon>Chordata</taxon>
        <taxon>Craniata</taxon>
        <taxon>Vertebrata</taxon>
        <taxon>Euteleostomi</taxon>
        <taxon>Actinopterygii</taxon>
        <taxon>Neopterygii</taxon>
        <taxon>Teleostei</taxon>
        <taxon>Anguilliformes</taxon>
        <taxon>Anguillidae</taxon>
        <taxon>Anguilla</taxon>
    </lineage>
</organism>
<dbReference type="AlphaFoldDB" id="A0A0E9X8F4"/>
<sequence length="42" mass="4686">MKSKMSVLYPKSSHAELKFMSLFSHKVQCDTMLYCTPGGCGI</sequence>